<feature type="compositionally biased region" description="Polar residues" evidence="1">
    <location>
        <begin position="128"/>
        <end position="156"/>
    </location>
</feature>
<feature type="region of interest" description="Disordered" evidence="1">
    <location>
        <begin position="21"/>
        <end position="156"/>
    </location>
</feature>
<protein>
    <recommendedName>
        <fullName evidence="4">Lipoprotein</fullName>
    </recommendedName>
</protein>
<reference evidence="2 3" key="1">
    <citation type="journal article" date="2019" name="Int. J. Syst. Evol. Microbiol.">
        <title>The Global Catalogue of Microorganisms (GCM) 10K type strain sequencing project: providing services to taxonomists for standard genome sequencing and annotation.</title>
        <authorList>
            <consortium name="The Broad Institute Genomics Platform"/>
            <consortium name="The Broad Institute Genome Sequencing Center for Infectious Disease"/>
            <person name="Wu L."/>
            <person name="Ma J."/>
        </authorList>
    </citation>
    <scope>NUCLEOTIDE SEQUENCE [LARGE SCALE GENOMIC DNA]</scope>
    <source>
        <strain evidence="2 3">CGMCC 1.12125</strain>
    </source>
</reference>
<dbReference type="EMBL" id="JBHUDJ010000014">
    <property type="protein sequence ID" value="MFD1588645.1"/>
    <property type="molecule type" value="Genomic_DNA"/>
</dbReference>
<proteinExistence type="predicted"/>
<evidence type="ECO:0000313" key="3">
    <source>
        <dbReference type="Proteomes" id="UP001597119"/>
    </source>
</evidence>
<sequence>MTNKLILWTVVLAVLFAGCTGGVVDEGESSPTTEQLPERSSSYPKTSTETVPSAPATTSREPPATQTPDSTATAILGSDNDFLGNTRERRLWTDPTKKDTDGDSLTDYREFRQNTTDPTKADADGDSLNDSAELNEYSTNSAQSDTDGDGSTTGPR</sequence>
<accession>A0ABD6CEH3</accession>
<keyword evidence="3" id="KW-1185">Reference proteome</keyword>
<gene>
    <name evidence="2" type="ORF">ACFR9U_16825</name>
</gene>
<comment type="caution">
    <text evidence="2">The sequence shown here is derived from an EMBL/GenBank/DDBJ whole genome shotgun (WGS) entry which is preliminary data.</text>
</comment>
<dbReference type="PROSITE" id="PS51257">
    <property type="entry name" value="PROKAR_LIPOPROTEIN"/>
    <property type="match status" value="1"/>
</dbReference>
<dbReference type="InterPro" id="IPR028974">
    <property type="entry name" value="TSP_type-3_rpt"/>
</dbReference>
<dbReference type="Proteomes" id="UP001597119">
    <property type="component" value="Unassembled WGS sequence"/>
</dbReference>
<feature type="compositionally biased region" description="Polar residues" evidence="1">
    <location>
        <begin position="29"/>
        <end position="73"/>
    </location>
</feature>
<dbReference type="RefSeq" id="WP_247378304.1">
    <property type="nucleotide sequence ID" value="NZ_JALLGV010000005.1"/>
</dbReference>
<dbReference type="AlphaFoldDB" id="A0ABD6CEH3"/>
<evidence type="ECO:0008006" key="4">
    <source>
        <dbReference type="Google" id="ProtNLM"/>
    </source>
</evidence>
<feature type="compositionally biased region" description="Basic and acidic residues" evidence="1">
    <location>
        <begin position="86"/>
        <end position="112"/>
    </location>
</feature>
<dbReference type="SUPFAM" id="SSF103647">
    <property type="entry name" value="TSP type-3 repeat"/>
    <property type="match status" value="1"/>
</dbReference>
<name>A0ABD6CEH3_9EURY</name>
<evidence type="ECO:0000256" key="1">
    <source>
        <dbReference type="SAM" id="MobiDB-lite"/>
    </source>
</evidence>
<organism evidence="2 3">
    <name type="scientific">Halorientalis brevis</name>
    <dbReference type="NCBI Taxonomy" id="1126241"/>
    <lineage>
        <taxon>Archaea</taxon>
        <taxon>Methanobacteriati</taxon>
        <taxon>Methanobacteriota</taxon>
        <taxon>Stenosarchaea group</taxon>
        <taxon>Halobacteria</taxon>
        <taxon>Halobacteriales</taxon>
        <taxon>Haloarculaceae</taxon>
        <taxon>Halorientalis</taxon>
    </lineage>
</organism>
<evidence type="ECO:0000313" key="2">
    <source>
        <dbReference type="EMBL" id="MFD1588645.1"/>
    </source>
</evidence>